<proteinExistence type="predicted"/>
<dbReference type="AlphaFoldDB" id="X1U5K0"/>
<gene>
    <name evidence="1" type="ORF">S12H4_47717</name>
</gene>
<comment type="caution">
    <text evidence="1">The sequence shown here is derived from an EMBL/GenBank/DDBJ whole genome shotgun (WGS) entry which is preliminary data.</text>
</comment>
<protein>
    <submittedName>
        <fullName evidence="1">Uncharacterized protein</fullName>
    </submittedName>
</protein>
<dbReference type="EMBL" id="BARW01029743">
    <property type="protein sequence ID" value="GAJ12779.1"/>
    <property type="molecule type" value="Genomic_DNA"/>
</dbReference>
<accession>X1U5K0</accession>
<feature type="non-terminal residue" evidence="1">
    <location>
        <position position="78"/>
    </location>
</feature>
<evidence type="ECO:0000313" key="1">
    <source>
        <dbReference type="EMBL" id="GAJ12779.1"/>
    </source>
</evidence>
<reference evidence="1" key="1">
    <citation type="journal article" date="2014" name="Front. Microbiol.">
        <title>High frequency of phylogenetically diverse reductive dehalogenase-homologous genes in deep subseafloor sedimentary metagenomes.</title>
        <authorList>
            <person name="Kawai M."/>
            <person name="Futagami T."/>
            <person name="Toyoda A."/>
            <person name="Takaki Y."/>
            <person name="Nishi S."/>
            <person name="Hori S."/>
            <person name="Arai W."/>
            <person name="Tsubouchi T."/>
            <person name="Morono Y."/>
            <person name="Uchiyama I."/>
            <person name="Ito T."/>
            <person name="Fujiyama A."/>
            <person name="Inagaki F."/>
            <person name="Takami H."/>
        </authorList>
    </citation>
    <scope>NUCLEOTIDE SEQUENCE</scope>
    <source>
        <strain evidence="1">Expedition CK06-06</strain>
    </source>
</reference>
<name>X1U5K0_9ZZZZ</name>
<sequence>MVSKPSALAKAYQPLTIIGEYAYLPAYLSDIHSFLIVDEYATRVTEAPLAEEFTLRIKDLDSIIHPINNPNPFPLIQQ</sequence>
<organism evidence="1">
    <name type="scientific">marine sediment metagenome</name>
    <dbReference type="NCBI Taxonomy" id="412755"/>
    <lineage>
        <taxon>unclassified sequences</taxon>
        <taxon>metagenomes</taxon>
        <taxon>ecological metagenomes</taxon>
    </lineage>
</organism>